<dbReference type="KEGG" id="fku:FGKAn22_00720"/>
<sequence>MSEPEKEIVEHKVRRAVGIHALRKIGKIVAEEQQADEGKAKVVRWFLRYGWLVALGAVSAWAYWTGRI</sequence>
<evidence type="ECO:0000256" key="1">
    <source>
        <dbReference type="SAM" id="Phobius"/>
    </source>
</evidence>
<evidence type="ECO:0000313" key="3">
    <source>
        <dbReference type="Proteomes" id="UP001319121"/>
    </source>
</evidence>
<dbReference type="AlphaFoldDB" id="A0AAN1SZ52"/>
<protein>
    <submittedName>
        <fullName evidence="2">Uncharacterized protein</fullName>
    </submittedName>
</protein>
<keyword evidence="1" id="KW-1133">Transmembrane helix</keyword>
<reference evidence="2 3" key="1">
    <citation type="submission" date="2019-03" db="EMBL/GenBank/DDBJ databases">
        <title>Complete genome sequence of Ferrigenium kumadai strain An22, a microaerophilic iron-oxidizing bacterium isolated from a paddy field soil.</title>
        <authorList>
            <person name="Watanabe T."/>
            <person name="Asakawa S."/>
        </authorList>
    </citation>
    <scope>NUCLEOTIDE SEQUENCE [LARGE SCALE GENOMIC DNA]</scope>
    <source>
        <strain evidence="2 3">An22</strain>
    </source>
</reference>
<proteinExistence type="predicted"/>
<dbReference type="RefSeq" id="WP_212786025.1">
    <property type="nucleotide sequence ID" value="NZ_AP019536.1"/>
</dbReference>
<organism evidence="2 3">
    <name type="scientific">Ferrigenium kumadai</name>
    <dbReference type="NCBI Taxonomy" id="1682490"/>
    <lineage>
        <taxon>Bacteria</taxon>
        <taxon>Pseudomonadati</taxon>
        <taxon>Pseudomonadota</taxon>
        <taxon>Betaproteobacteria</taxon>
        <taxon>Nitrosomonadales</taxon>
        <taxon>Gallionellaceae</taxon>
        <taxon>Ferrigenium</taxon>
    </lineage>
</organism>
<keyword evidence="1" id="KW-0812">Transmembrane</keyword>
<keyword evidence="3" id="KW-1185">Reference proteome</keyword>
<gene>
    <name evidence="2" type="ORF">FGKAn22_00720</name>
</gene>
<evidence type="ECO:0000313" key="2">
    <source>
        <dbReference type="EMBL" id="BBI98379.1"/>
    </source>
</evidence>
<name>A0AAN1SZ52_9PROT</name>
<accession>A0AAN1SZ52</accession>
<dbReference type="EMBL" id="AP019536">
    <property type="protein sequence ID" value="BBI98379.1"/>
    <property type="molecule type" value="Genomic_DNA"/>
</dbReference>
<keyword evidence="1" id="KW-0472">Membrane</keyword>
<feature type="transmembrane region" description="Helical" evidence="1">
    <location>
        <begin position="46"/>
        <end position="64"/>
    </location>
</feature>
<dbReference type="Proteomes" id="UP001319121">
    <property type="component" value="Chromosome"/>
</dbReference>